<dbReference type="InterPro" id="IPR042047">
    <property type="entry name" value="SleB_dom1"/>
</dbReference>
<evidence type="ECO:0000313" key="4">
    <source>
        <dbReference type="Proteomes" id="UP001169063"/>
    </source>
</evidence>
<protein>
    <submittedName>
        <fullName evidence="3">Cell wall hydrolase</fullName>
    </submittedName>
</protein>
<accession>A0ABT8SI85</accession>
<dbReference type="Pfam" id="PF07486">
    <property type="entry name" value="Hydrolase_2"/>
    <property type="match status" value="1"/>
</dbReference>
<dbReference type="InterPro" id="IPR011105">
    <property type="entry name" value="Cell_wall_hydrolase_SleB"/>
</dbReference>
<dbReference type="Proteomes" id="UP001169063">
    <property type="component" value="Unassembled WGS sequence"/>
</dbReference>
<feature type="compositionally biased region" description="Low complexity" evidence="1">
    <location>
        <begin position="327"/>
        <end position="350"/>
    </location>
</feature>
<keyword evidence="4" id="KW-1185">Reference proteome</keyword>
<keyword evidence="3" id="KW-0378">Hydrolase</keyword>
<gene>
    <name evidence="3" type="ORF">Q0812_02415</name>
</gene>
<comment type="caution">
    <text evidence="3">The sequence shown here is derived from an EMBL/GenBank/DDBJ whole genome shotgun (WGS) entry which is preliminary data.</text>
</comment>
<dbReference type="Gene3D" id="1.10.10.2520">
    <property type="entry name" value="Cell wall hydrolase SleB, domain 1"/>
    <property type="match status" value="1"/>
</dbReference>
<proteinExistence type="predicted"/>
<dbReference type="RefSeq" id="WP_302108705.1">
    <property type="nucleotide sequence ID" value="NZ_JAUKTR010000001.1"/>
</dbReference>
<evidence type="ECO:0000256" key="1">
    <source>
        <dbReference type="SAM" id="MobiDB-lite"/>
    </source>
</evidence>
<sequence length="378" mass="39087">MTSPTLTRSRARALVGASAFGSLVGLAIGCAYLGGAVARATSVREQAARIEQVMSQGGGDQALTQAVGGLDSSALAIARRHDPYTVAGAAERDRQAALIAARLERRGSPSQSQAAGLRPIPISAAPAFRMQGALDASRDLECLTQAVYYEARGEGASGMQAVAQVILNRVRHPAFPRTVCGVVYQGSGRRTGCQFSFTCDGSMRGRVQPAAWSRARQVASRALSGAVYAQVGNATHFHTTAVSPAWRHQLVRVNQVGAHVFYRFGGGRRSGGSYLYQPDLSAPQQPRTLQAGLDGGVVQAASERVAYTILHGAAEAVNAAQGQTSSQAPSQGEGAPAAQPQQAQAAPAPSVTQPRPAAPTVTPASTQASPARAEAQPA</sequence>
<dbReference type="EMBL" id="JAUKTR010000001">
    <property type="protein sequence ID" value="MDO1558285.1"/>
    <property type="molecule type" value="Genomic_DNA"/>
</dbReference>
<evidence type="ECO:0000259" key="2">
    <source>
        <dbReference type="Pfam" id="PF07486"/>
    </source>
</evidence>
<reference evidence="3" key="1">
    <citation type="submission" date="2023-07" db="EMBL/GenBank/DDBJ databases">
        <title>Brevundimonas soil sp. nov., isolated from the soil of chemical plant.</title>
        <authorList>
            <person name="Wu N."/>
        </authorList>
    </citation>
    <scope>NUCLEOTIDE SEQUENCE</scope>
    <source>
        <strain evidence="3">XZ-24</strain>
    </source>
</reference>
<evidence type="ECO:0000313" key="3">
    <source>
        <dbReference type="EMBL" id="MDO1558285.1"/>
    </source>
</evidence>
<dbReference type="GO" id="GO:0016787">
    <property type="term" value="F:hydrolase activity"/>
    <property type="evidence" value="ECO:0007669"/>
    <property type="project" value="UniProtKB-KW"/>
</dbReference>
<feature type="domain" description="Cell wall hydrolase SleB" evidence="2">
    <location>
        <begin position="153"/>
        <end position="262"/>
    </location>
</feature>
<organism evidence="3 4">
    <name type="scientific">Peiella sedimenti</name>
    <dbReference type="NCBI Taxonomy" id="3061083"/>
    <lineage>
        <taxon>Bacteria</taxon>
        <taxon>Pseudomonadati</taxon>
        <taxon>Pseudomonadota</taxon>
        <taxon>Alphaproteobacteria</taxon>
        <taxon>Caulobacterales</taxon>
        <taxon>Caulobacteraceae</taxon>
        <taxon>Peiella</taxon>
    </lineage>
</organism>
<feature type="region of interest" description="Disordered" evidence="1">
    <location>
        <begin position="320"/>
        <end position="378"/>
    </location>
</feature>
<name>A0ABT8SI85_9CAUL</name>